<evidence type="ECO:0000259" key="2">
    <source>
        <dbReference type="PROSITE" id="PS50994"/>
    </source>
</evidence>
<dbReference type="Gene3D" id="3.30.420.10">
    <property type="entry name" value="Ribonuclease H-like superfamily/Ribonuclease H"/>
    <property type="match status" value="1"/>
</dbReference>
<accession>A0A1Y6G5F5</accession>
<dbReference type="GO" id="GO:0003676">
    <property type="term" value="F:nucleic acid binding"/>
    <property type="evidence" value="ECO:0007669"/>
    <property type="project" value="InterPro"/>
</dbReference>
<dbReference type="OrthoDB" id="5287589at2"/>
<evidence type="ECO:0000313" key="4">
    <source>
        <dbReference type="Proteomes" id="UP000194474"/>
    </source>
</evidence>
<reference evidence="4" key="1">
    <citation type="submission" date="2017-04" db="EMBL/GenBank/DDBJ databases">
        <authorList>
            <person name="Varghese N."/>
            <person name="Submissions S."/>
        </authorList>
    </citation>
    <scope>NUCLEOTIDE SEQUENCE [LARGE SCALE GENOMIC DNA]</scope>
</reference>
<name>A0A1Y6G5F5_9HYPH</name>
<dbReference type="RefSeq" id="WP_086470974.1">
    <property type="nucleotide sequence ID" value="NZ_FXWK01000002.1"/>
</dbReference>
<dbReference type="GO" id="GO:0015074">
    <property type="term" value="P:DNA integration"/>
    <property type="evidence" value="ECO:0007669"/>
    <property type="project" value="InterPro"/>
</dbReference>
<feature type="domain" description="Integrase catalytic" evidence="2">
    <location>
        <begin position="291"/>
        <end position="515"/>
    </location>
</feature>
<proteinExistence type="predicted"/>
<feature type="region of interest" description="Disordered" evidence="1">
    <location>
        <begin position="701"/>
        <end position="774"/>
    </location>
</feature>
<keyword evidence="4" id="KW-1185">Reference proteome</keyword>
<dbReference type="EMBL" id="FXWK01000002">
    <property type="protein sequence ID" value="SMQ85286.1"/>
    <property type="molecule type" value="Genomic_DNA"/>
</dbReference>
<dbReference type="Proteomes" id="UP000194474">
    <property type="component" value="Unassembled WGS sequence"/>
</dbReference>
<evidence type="ECO:0000256" key="1">
    <source>
        <dbReference type="SAM" id="MobiDB-lite"/>
    </source>
</evidence>
<dbReference type="InterPro" id="IPR036397">
    <property type="entry name" value="RNaseH_sf"/>
</dbReference>
<protein>
    <recommendedName>
        <fullName evidence="2">Integrase catalytic domain-containing protein</fullName>
    </recommendedName>
</protein>
<dbReference type="AlphaFoldDB" id="A0A1Y6G5F5"/>
<dbReference type="InterPro" id="IPR001584">
    <property type="entry name" value="Integrase_cat-core"/>
</dbReference>
<dbReference type="SUPFAM" id="SSF53098">
    <property type="entry name" value="Ribonuclease H-like"/>
    <property type="match status" value="1"/>
</dbReference>
<evidence type="ECO:0000313" key="3">
    <source>
        <dbReference type="EMBL" id="SMQ85286.1"/>
    </source>
</evidence>
<dbReference type="InterPro" id="IPR012337">
    <property type="entry name" value="RNaseH-like_sf"/>
</dbReference>
<sequence>MNAIAKTNYAFGDYDRITISGASYRYVGFLHGKHEFQLVTDDVLEKYFASYSDDEVHDLVRRKNLRNEEGYYSKALAELRMRQDNTDLGDLDEEDVRTMFWKREWCIRFNRARVGLDGFPDRLTMTHRHLTFFIETVKEEMRTWYFRRYRANRPMGRPVRVRLPDGTTVIEPKPFDYPNATALRNWLRAYRNANERIEAFIPAYGNCGNRQQMHPEVEDIVTRRARQYGSLRRPTRSDIFEDIEVDLRKLNAKRGAAQPLKVSLTTVNRRISRLNPFMVEAGRLGRDAALRNFAPVGRGVEVEDFLERVEIDDWTVDLFAILCSSARWKTLTKAQRKAIPRVRATVTIAIDCATRCIVGLNISETTPTTAAAKSTVRSMVSDKTSLAAYAGATSDWPMQGRPGLVVTDGGPVFKAEFEKVVMQSSANRTLPGHDPRMRGYVESVNRTMKAFCRYFTGQTFANVVERGDYNSEATASLDFESFHKAFIRFVVDKYHHRRHRGLGDITPYSMWETLTGGRRQLPMDPVTQLAVFGLARKGVRLDKHGVLLLNVSYWSRELGLLFTEMGHGAAVDLKSEPGDIGKVLVEVPRPYRKKLRAAVLKAGIADDPMISEGFLLVPSADPHFHGMELAMKAQQDKVLRAAAKAAQKKGEPFRLAAHEALGIEARRAAAEAGGPEHLITEDAWNVLLDIYKQKMIGATPQTLEDAPDDSEEGGGSGTLVAKGRPTGRERTRTQPVDKKARERRAATPPNGEPDGNDQFHFPNINEIGLDGDDE</sequence>
<organism evidence="3 4">
    <name type="scientific">Devosia lucknowensis</name>
    <dbReference type="NCBI Taxonomy" id="1096929"/>
    <lineage>
        <taxon>Bacteria</taxon>
        <taxon>Pseudomonadati</taxon>
        <taxon>Pseudomonadota</taxon>
        <taxon>Alphaproteobacteria</taxon>
        <taxon>Hyphomicrobiales</taxon>
        <taxon>Devosiaceae</taxon>
        <taxon>Devosia</taxon>
    </lineage>
</organism>
<gene>
    <name evidence="3" type="ORF">SAMN06295905_2563</name>
</gene>
<feature type="compositionally biased region" description="Basic and acidic residues" evidence="1">
    <location>
        <begin position="726"/>
        <end position="745"/>
    </location>
</feature>
<dbReference type="PROSITE" id="PS50994">
    <property type="entry name" value="INTEGRASE"/>
    <property type="match status" value="1"/>
</dbReference>